<dbReference type="GO" id="GO:0003713">
    <property type="term" value="F:transcription coactivator activity"/>
    <property type="evidence" value="ECO:0007669"/>
    <property type="project" value="InterPro"/>
</dbReference>
<dbReference type="OrthoDB" id="10262720at2759"/>
<gene>
    <name evidence="1" type="ORF">Ctob_000523</name>
</gene>
<keyword evidence="2" id="KW-1185">Reference proteome</keyword>
<dbReference type="PANTHER" id="PTHR31606:SF1">
    <property type="entry name" value="WW DOMAIN BINDING PROTEIN 2, ISOFORM E"/>
    <property type="match status" value="1"/>
</dbReference>
<organism evidence="1 2">
    <name type="scientific">Chrysochromulina tobinii</name>
    <dbReference type="NCBI Taxonomy" id="1460289"/>
    <lineage>
        <taxon>Eukaryota</taxon>
        <taxon>Haptista</taxon>
        <taxon>Haptophyta</taxon>
        <taxon>Prymnesiophyceae</taxon>
        <taxon>Prymnesiales</taxon>
        <taxon>Chrysochromulinaceae</taxon>
        <taxon>Chrysochromulina</taxon>
    </lineage>
</organism>
<proteinExistence type="predicted"/>
<dbReference type="SUPFAM" id="SSF50729">
    <property type="entry name" value="PH domain-like"/>
    <property type="match status" value="1"/>
</dbReference>
<evidence type="ECO:0000313" key="2">
    <source>
        <dbReference type="Proteomes" id="UP000037460"/>
    </source>
</evidence>
<protein>
    <submittedName>
        <fullName evidence="1">Uncharacterized protein</fullName>
    </submittedName>
</protein>
<dbReference type="InterPro" id="IPR044852">
    <property type="entry name" value="WBP2-like"/>
</dbReference>
<dbReference type="GO" id="GO:0005634">
    <property type="term" value="C:nucleus"/>
    <property type="evidence" value="ECO:0007669"/>
    <property type="project" value="TreeGrafter"/>
</dbReference>
<dbReference type="CDD" id="cd13214">
    <property type="entry name" value="PH-GRAM_WBP2"/>
    <property type="match status" value="1"/>
</dbReference>
<dbReference type="EMBL" id="JWZX01003278">
    <property type="protein sequence ID" value="KOO22415.1"/>
    <property type="molecule type" value="Genomic_DNA"/>
</dbReference>
<dbReference type="PANTHER" id="PTHR31606">
    <property type="entry name" value="WW DOMAIN BINDING PROTEIN 2, ISOFORM E"/>
    <property type="match status" value="1"/>
</dbReference>
<dbReference type="Proteomes" id="UP000037460">
    <property type="component" value="Unassembled WGS sequence"/>
</dbReference>
<reference evidence="2" key="1">
    <citation type="journal article" date="2015" name="PLoS Genet.">
        <title>Genome Sequence and Transcriptome Analyses of Chrysochromulina tobin: Metabolic Tools for Enhanced Algal Fitness in the Prominent Order Prymnesiales (Haptophyceae).</title>
        <authorList>
            <person name="Hovde B.T."/>
            <person name="Deodato C.R."/>
            <person name="Hunsperger H.M."/>
            <person name="Ryken S.A."/>
            <person name="Yost W."/>
            <person name="Jha R.K."/>
            <person name="Patterson J."/>
            <person name="Monnat R.J. Jr."/>
            <person name="Barlow S.B."/>
            <person name="Starkenburg S.R."/>
            <person name="Cattolico R.A."/>
        </authorList>
    </citation>
    <scope>NUCLEOTIDE SEQUENCE</scope>
    <source>
        <strain evidence="2">CCMP291</strain>
    </source>
</reference>
<sequence>MQDPELSNSQPIPMEGEFFVLARSGISFSAKSGSTKLEASGTLYLSTLRMVVVCDDARRAGFHGFDMPLATLYDESFNQPIFWANNLTGASPPLEGSSFSADIKWTIYFNNGGVGTFLPFFFRLLQEMRQRLAQPAHAPSALNIATMLVQAAYVDPSDPTRLFVPAPAPTQQAAPA</sequence>
<name>A0A0M0J7G9_9EUKA</name>
<comment type="caution">
    <text evidence="1">The sequence shown here is derived from an EMBL/GenBank/DDBJ whole genome shotgun (WGS) entry which is preliminary data.</text>
</comment>
<dbReference type="GO" id="GO:0031490">
    <property type="term" value="F:chromatin DNA binding"/>
    <property type="evidence" value="ECO:0007669"/>
    <property type="project" value="TreeGrafter"/>
</dbReference>
<dbReference type="AlphaFoldDB" id="A0A0M0J7G9"/>
<accession>A0A0M0J7G9</accession>
<evidence type="ECO:0000313" key="1">
    <source>
        <dbReference type="EMBL" id="KOO22415.1"/>
    </source>
</evidence>